<gene>
    <name evidence="3" type="ORF">ACFO5X_24655</name>
</gene>
<comment type="similarity">
    <text evidence="1">Belongs to the LDH2/MDH2 oxidoreductase family.</text>
</comment>
<evidence type="ECO:0000313" key="3">
    <source>
        <dbReference type="EMBL" id="MFC4671765.1"/>
    </source>
</evidence>
<organism evidence="3 4">
    <name type="scientific">Seohaeicola nanhaiensis</name>
    <dbReference type="NCBI Taxonomy" id="1387282"/>
    <lineage>
        <taxon>Bacteria</taxon>
        <taxon>Pseudomonadati</taxon>
        <taxon>Pseudomonadota</taxon>
        <taxon>Alphaproteobacteria</taxon>
        <taxon>Rhodobacterales</taxon>
        <taxon>Roseobacteraceae</taxon>
        <taxon>Seohaeicola</taxon>
    </lineage>
</organism>
<proteinExistence type="inferred from homology"/>
<sequence>MIAAVEAIARLGAALGGDPAAELAAAALVEADVLGQPRFGIAMLDEWRPDAQPLPKETEPRAVRWVDASACFAPVAVAGATLDLGLAAHQFGVAAVFLRGVRGFGRLAPFVRHLADDGLVGLAGAQSAPFVAPFGGTGPAIGTNPLALAMGTGAERVVIDLATASITIAELRKARAEGTPLPEGAGLDAAGQPTTTAAEVAALLPRDGKAGSLLGLVVELLAGVAGGGRGDPAGRGVFLLAFDPAAAEGDIGWRDRLAALQGDWTGGGGHWPKGGGLPEGATLDAGFAERLDAFLARMA</sequence>
<reference evidence="4" key="1">
    <citation type="journal article" date="2019" name="Int. J. Syst. Evol. Microbiol.">
        <title>The Global Catalogue of Microorganisms (GCM) 10K type strain sequencing project: providing services to taxonomists for standard genome sequencing and annotation.</title>
        <authorList>
            <consortium name="The Broad Institute Genomics Platform"/>
            <consortium name="The Broad Institute Genome Sequencing Center for Infectious Disease"/>
            <person name="Wu L."/>
            <person name="Ma J."/>
        </authorList>
    </citation>
    <scope>NUCLEOTIDE SEQUENCE [LARGE SCALE GENOMIC DNA]</scope>
    <source>
        <strain evidence="4">CGMCC 4.7283</strain>
    </source>
</reference>
<dbReference type="PANTHER" id="PTHR11091:SF0">
    <property type="entry name" value="MALATE DEHYDROGENASE"/>
    <property type="match status" value="1"/>
</dbReference>
<dbReference type="InterPro" id="IPR043143">
    <property type="entry name" value="Mal/L-sulf/L-lact_DH-like_NADP"/>
</dbReference>
<dbReference type="InterPro" id="IPR036111">
    <property type="entry name" value="Mal/L-sulfo/L-lacto_DH-like_sf"/>
</dbReference>
<dbReference type="Pfam" id="PF02615">
    <property type="entry name" value="Ldh_2"/>
    <property type="match status" value="1"/>
</dbReference>
<evidence type="ECO:0000256" key="1">
    <source>
        <dbReference type="ARBA" id="ARBA00006056"/>
    </source>
</evidence>
<protein>
    <submittedName>
        <fullName evidence="3">Ldh family oxidoreductase</fullName>
    </submittedName>
</protein>
<dbReference type="EMBL" id="JBHSGI010000034">
    <property type="protein sequence ID" value="MFC4671765.1"/>
    <property type="molecule type" value="Genomic_DNA"/>
</dbReference>
<dbReference type="Gene3D" id="1.10.1530.10">
    <property type="match status" value="1"/>
</dbReference>
<dbReference type="RefSeq" id="WP_380722635.1">
    <property type="nucleotide sequence ID" value="NZ_JBHSGI010000034.1"/>
</dbReference>
<name>A0ABV9KP95_9RHOB</name>
<dbReference type="InterPro" id="IPR003767">
    <property type="entry name" value="Malate/L-lactate_DH-like"/>
</dbReference>
<dbReference type="Proteomes" id="UP001595973">
    <property type="component" value="Unassembled WGS sequence"/>
</dbReference>
<keyword evidence="2" id="KW-0560">Oxidoreductase</keyword>
<accession>A0ABV9KP95</accession>
<evidence type="ECO:0000256" key="2">
    <source>
        <dbReference type="ARBA" id="ARBA00023002"/>
    </source>
</evidence>
<comment type="caution">
    <text evidence="3">The sequence shown here is derived from an EMBL/GenBank/DDBJ whole genome shotgun (WGS) entry which is preliminary data.</text>
</comment>
<dbReference type="SUPFAM" id="SSF89733">
    <property type="entry name" value="L-sulfolactate dehydrogenase-like"/>
    <property type="match status" value="1"/>
</dbReference>
<dbReference type="InterPro" id="IPR043144">
    <property type="entry name" value="Mal/L-sulf/L-lact_DH-like_ah"/>
</dbReference>
<dbReference type="Gene3D" id="3.30.1370.60">
    <property type="entry name" value="Hypothetical oxidoreductase yiak, domain 2"/>
    <property type="match status" value="1"/>
</dbReference>
<keyword evidence="4" id="KW-1185">Reference proteome</keyword>
<evidence type="ECO:0000313" key="4">
    <source>
        <dbReference type="Proteomes" id="UP001595973"/>
    </source>
</evidence>
<dbReference type="PANTHER" id="PTHR11091">
    <property type="entry name" value="OXIDOREDUCTASE-RELATED"/>
    <property type="match status" value="1"/>
</dbReference>